<feature type="region of interest" description="Disordered" evidence="1">
    <location>
        <begin position="291"/>
        <end position="338"/>
    </location>
</feature>
<name>A0A9P5PJQ6_9AGAR</name>
<feature type="compositionally biased region" description="Basic and acidic residues" evidence="1">
    <location>
        <begin position="103"/>
        <end position="114"/>
    </location>
</feature>
<feature type="compositionally biased region" description="Polar residues" evidence="1">
    <location>
        <begin position="88"/>
        <end position="100"/>
    </location>
</feature>
<feature type="compositionally biased region" description="Basic and acidic residues" evidence="1">
    <location>
        <begin position="294"/>
        <end position="310"/>
    </location>
</feature>
<proteinExistence type="predicted"/>
<dbReference type="Pfam" id="PF11702">
    <property type="entry name" value="DUF3295"/>
    <property type="match status" value="1"/>
</dbReference>
<feature type="compositionally biased region" description="Low complexity" evidence="1">
    <location>
        <begin position="52"/>
        <end position="69"/>
    </location>
</feature>
<feature type="region of interest" description="Disordered" evidence="1">
    <location>
        <begin position="1"/>
        <end position="72"/>
    </location>
</feature>
<feature type="domain" description="DUF3295" evidence="2">
    <location>
        <begin position="226"/>
        <end position="260"/>
    </location>
</feature>
<organism evidence="3 4">
    <name type="scientific">Rhodocollybia butyracea</name>
    <dbReference type="NCBI Taxonomy" id="206335"/>
    <lineage>
        <taxon>Eukaryota</taxon>
        <taxon>Fungi</taxon>
        <taxon>Dikarya</taxon>
        <taxon>Basidiomycota</taxon>
        <taxon>Agaricomycotina</taxon>
        <taxon>Agaricomycetes</taxon>
        <taxon>Agaricomycetidae</taxon>
        <taxon>Agaricales</taxon>
        <taxon>Marasmiineae</taxon>
        <taxon>Omphalotaceae</taxon>
        <taxon>Rhodocollybia</taxon>
    </lineage>
</organism>
<sequence length="338" mass="36102">MNPNPEIFPDNHPYKRNNSDGGRIGGLARMGLQPMTNIPTNGTGPGDISALSSKRPPSISGSGSGVSFSMAPPLRTTKSAVALPITNSVTASSYLGQPSGLSERAKGKQREQAKGDSIGSGPSAGLSRNPASPIYRPKGRPQNTEMEDESEDDPEHALQISHSAAHEKIAALASKSKVKLRAAPPPSPYPDPVPPPQPLRAQSQRVGVPGSNAPPLLGFPYNLPLAAPPSSPRTTRRLMLLKEIPDDLRQNLLWSRKVNKQEFAGPRRSSSSALNMGLQPLTAIPAVVQLTARRRPEPGETSEEPPKAVEPEEEDLDLDPILRPGRMQRNRSWAGGGR</sequence>
<reference evidence="3" key="1">
    <citation type="submission" date="2020-11" db="EMBL/GenBank/DDBJ databases">
        <authorList>
            <consortium name="DOE Joint Genome Institute"/>
            <person name="Ahrendt S."/>
            <person name="Riley R."/>
            <person name="Andreopoulos W."/>
            <person name="Labutti K."/>
            <person name="Pangilinan J."/>
            <person name="Ruiz-Duenas F.J."/>
            <person name="Barrasa J.M."/>
            <person name="Sanchez-Garcia M."/>
            <person name="Camarero S."/>
            <person name="Miyauchi S."/>
            <person name="Serrano A."/>
            <person name="Linde D."/>
            <person name="Babiker R."/>
            <person name="Drula E."/>
            <person name="Ayuso-Fernandez I."/>
            <person name="Pacheco R."/>
            <person name="Padilla G."/>
            <person name="Ferreira P."/>
            <person name="Barriuso J."/>
            <person name="Kellner H."/>
            <person name="Castanera R."/>
            <person name="Alfaro M."/>
            <person name="Ramirez L."/>
            <person name="Pisabarro A.G."/>
            <person name="Kuo A."/>
            <person name="Tritt A."/>
            <person name="Lipzen A."/>
            <person name="He G."/>
            <person name="Yan M."/>
            <person name="Ng V."/>
            <person name="Cullen D."/>
            <person name="Martin F."/>
            <person name="Rosso M.-N."/>
            <person name="Henrissat B."/>
            <person name="Hibbett D."/>
            <person name="Martinez A.T."/>
            <person name="Grigoriev I.V."/>
        </authorList>
    </citation>
    <scope>NUCLEOTIDE SEQUENCE</scope>
    <source>
        <strain evidence="3">AH 40177</strain>
    </source>
</reference>
<dbReference type="Proteomes" id="UP000772434">
    <property type="component" value="Unassembled WGS sequence"/>
</dbReference>
<evidence type="ECO:0000313" key="3">
    <source>
        <dbReference type="EMBL" id="KAF9064494.1"/>
    </source>
</evidence>
<evidence type="ECO:0000259" key="2">
    <source>
        <dbReference type="Pfam" id="PF11702"/>
    </source>
</evidence>
<evidence type="ECO:0000313" key="4">
    <source>
        <dbReference type="Proteomes" id="UP000772434"/>
    </source>
</evidence>
<keyword evidence="4" id="KW-1185">Reference proteome</keyword>
<feature type="compositionally biased region" description="Acidic residues" evidence="1">
    <location>
        <begin position="145"/>
        <end position="154"/>
    </location>
</feature>
<dbReference type="AlphaFoldDB" id="A0A9P5PJQ6"/>
<gene>
    <name evidence="3" type="ORF">BDP27DRAFT_159525</name>
</gene>
<feature type="region of interest" description="Disordered" evidence="1">
    <location>
        <begin position="88"/>
        <end position="161"/>
    </location>
</feature>
<comment type="caution">
    <text evidence="3">The sequence shown here is derived from an EMBL/GenBank/DDBJ whole genome shotgun (WGS) entry which is preliminary data.</text>
</comment>
<evidence type="ECO:0000256" key="1">
    <source>
        <dbReference type="SAM" id="MobiDB-lite"/>
    </source>
</evidence>
<accession>A0A9P5PJQ6</accession>
<dbReference type="OrthoDB" id="515401at2759"/>
<feature type="compositionally biased region" description="Pro residues" evidence="1">
    <location>
        <begin position="183"/>
        <end position="198"/>
    </location>
</feature>
<dbReference type="InterPro" id="IPR021711">
    <property type="entry name" value="DUF3295"/>
</dbReference>
<feature type="region of interest" description="Disordered" evidence="1">
    <location>
        <begin position="176"/>
        <end position="213"/>
    </location>
</feature>
<protein>
    <recommendedName>
        <fullName evidence="2">DUF3295 domain-containing protein</fullName>
    </recommendedName>
</protein>
<dbReference type="EMBL" id="JADNRY010000122">
    <property type="protein sequence ID" value="KAF9064494.1"/>
    <property type="molecule type" value="Genomic_DNA"/>
</dbReference>